<reference evidence="2 3" key="1">
    <citation type="submission" date="2016-03" db="EMBL/GenBank/DDBJ databases">
        <authorList>
            <person name="Ploux O."/>
        </authorList>
    </citation>
    <scope>NUCLEOTIDE SEQUENCE [LARGE SCALE GENOMIC DNA]</scope>
    <source>
        <strain evidence="2 3">UAMH 11012</strain>
    </source>
</reference>
<gene>
    <name evidence="2" type="ORF">PAC_00011</name>
</gene>
<name>A0A1L7WBU6_9HELO</name>
<accession>A0A1L7WBU6</accession>
<dbReference type="AlphaFoldDB" id="A0A1L7WBU6"/>
<dbReference type="Proteomes" id="UP000184330">
    <property type="component" value="Unassembled WGS sequence"/>
</dbReference>
<dbReference type="STRING" id="576137.A0A1L7WBU6"/>
<dbReference type="PANTHER" id="PTHR24148">
    <property type="entry name" value="ANKYRIN REPEAT DOMAIN-CONTAINING PROTEIN 39 HOMOLOG-RELATED"/>
    <property type="match status" value="1"/>
</dbReference>
<dbReference type="InterPro" id="IPR052895">
    <property type="entry name" value="HetReg/Transcr_Mod"/>
</dbReference>
<evidence type="ECO:0000313" key="2">
    <source>
        <dbReference type="EMBL" id="CZR50139.1"/>
    </source>
</evidence>
<protein>
    <recommendedName>
        <fullName evidence="1">Heterokaryon incompatibility domain-containing protein</fullName>
    </recommendedName>
</protein>
<feature type="domain" description="Heterokaryon incompatibility" evidence="1">
    <location>
        <begin position="61"/>
        <end position="159"/>
    </location>
</feature>
<evidence type="ECO:0000313" key="3">
    <source>
        <dbReference type="Proteomes" id="UP000184330"/>
    </source>
</evidence>
<dbReference type="EMBL" id="FJOG01000001">
    <property type="protein sequence ID" value="CZR50139.1"/>
    <property type="molecule type" value="Genomic_DNA"/>
</dbReference>
<dbReference type="Pfam" id="PF06985">
    <property type="entry name" value="HET"/>
    <property type="match status" value="1"/>
</dbReference>
<organism evidence="2 3">
    <name type="scientific">Phialocephala subalpina</name>
    <dbReference type="NCBI Taxonomy" id="576137"/>
    <lineage>
        <taxon>Eukaryota</taxon>
        <taxon>Fungi</taxon>
        <taxon>Dikarya</taxon>
        <taxon>Ascomycota</taxon>
        <taxon>Pezizomycotina</taxon>
        <taxon>Leotiomycetes</taxon>
        <taxon>Helotiales</taxon>
        <taxon>Mollisiaceae</taxon>
        <taxon>Phialocephala</taxon>
        <taxon>Phialocephala fortinii species complex</taxon>
    </lineage>
</organism>
<evidence type="ECO:0000259" key="1">
    <source>
        <dbReference type="Pfam" id="PF06985"/>
    </source>
</evidence>
<dbReference type="InterPro" id="IPR010730">
    <property type="entry name" value="HET"/>
</dbReference>
<sequence>MEKARVYGSISLFIPQKTTSSNLLSLDDAPAFEALSYAWGVLPPSIPLEVTGSRILVTSAIDSVCINQKDDIEKTKQLPLMTEIYRRARRVIVWLGPPGNAHDARLIGSFLMALKAPYIRGFSTNNTLDALVRDQKEAFAALGELFSHSWFERICVIQEVIVSNHVHVMYKGISLSWDTIATVASRLEKDVNTTARLVEHLSPRVADTKSSNPIVGLSFPMDTVGNIISHWGNTVLIEKCRDLFRNGARIQETRFLLFSGFLRMLGGGTFKPNYEDTKDLVFLKTAIFILSTDNWFTILLRAGRGYGVAISGESSALQHVLPSWVLDNGSDNLLGVRTTPCRPECLGNKGERVKIDIDSRTIQLRCAVVDTIQHLHPRAKAIECSTFLLPHPNATPGQERQFLRNIRSDGRKFYLQARQLAREHSLERISQVAADQEFWELCMDSDSHFEDELPPPFPPFSLSARKIFEFFYLKDWDEIRNILNHKVEWARALGEDITMDRGLEMECFLSHRYHRSIVGKAFCVTSSGLMALVPPLSKTGDTIVHVKGGYVPLVLRKKNFQARTAELVGTCSVSGINGVCSSVDWEDWLVV</sequence>
<dbReference type="OrthoDB" id="3565194at2759"/>
<keyword evidence="3" id="KW-1185">Reference proteome</keyword>
<proteinExistence type="predicted"/>
<dbReference type="PANTHER" id="PTHR24148:SF73">
    <property type="entry name" value="HET DOMAIN PROTEIN (AFU_ORTHOLOGUE AFUA_8G01020)"/>
    <property type="match status" value="1"/>
</dbReference>